<evidence type="ECO:0000256" key="1">
    <source>
        <dbReference type="SAM" id="MobiDB-lite"/>
    </source>
</evidence>
<dbReference type="EMBL" id="JAQQWM010000009">
    <property type="protein sequence ID" value="KAK8048025.1"/>
    <property type="molecule type" value="Genomic_DNA"/>
</dbReference>
<accession>A0ABR1TMY1</accession>
<evidence type="ECO:0000313" key="2">
    <source>
        <dbReference type="EMBL" id="KAK8048025.1"/>
    </source>
</evidence>
<name>A0ABR1TMY1_9PEZI</name>
<feature type="region of interest" description="Disordered" evidence="1">
    <location>
        <begin position="1"/>
        <end position="21"/>
    </location>
</feature>
<reference evidence="2 3" key="1">
    <citation type="submission" date="2023-01" db="EMBL/GenBank/DDBJ databases">
        <title>Analysis of 21 Apiospora genomes using comparative genomics revels a genus with tremendous synthesis potential of carbohydrate active enzymes and secondary metabolites.</title>
        <authorList>
            <person name="Sorensen T."/>
        </authorList>
    </citation>
    <scope>NUCLEOTIDE SEQUENCE [LARGE SCALE GENOMIC DNA]</scope>
    <source>
        <strain evidence="2 3">CBS 83171</strain>
    </source>
</reference>
<evidence type="ECO:0000313" key="3">
    <source>
        <dbReference type="Proteomes" id="UP001446871"/>
    </source>
</evidence>
<dbReference type="Proteomes" id="UP001446871">
    <property type="component" value="Unassembled WGS sequence"/>
</dbReference>
<sequence length="83" mass="9513">MHHRSPRNLPHPSDNDSDPHVTVWCQSQAQVRDGVRQVAHIYMDLNFARTGHILFDNERQSNEVHTLGEFPTVQSTAVARKAR</sequence>
<comment type="caution">
    <text evidence="2">The sequence shown here is derived from an EMBL/GenBank/DDBJ whole genome shotgun (WGS) entry which is preliminary data.</text>
</comment>
<protein>
    <submittedName>
        <fullName evidence="2">Uncharacterized protein</fullName>
    </submittedName>
</protein>
<organism evidence="2 3">
    <name type="scientific">Apiospora saccharicola</name>
    <dbReference type="NCBI Taxonomy" id="335842"/>
    <lineage>
        <taxon>Eukaryota</taxon>
        <taxon>Fungi</taxon>
        <taxon>Dikarya</taxon>
        <taxon>Ascomycota</taxon>
        <taxon>Pezizomycotina</taxon>
        <taxon>Sordariomycetes</taxon>
        <taxon>Xylariomycetidae</taxon>
        <taxon>Amphisphaeriales</taxon>
        <taxon>Apiosporaceae</taxon>
        <taxon>Apiospora</taxon>
    </lineage>
</organism>
<proteinExistence type="predicted"/>
<keyword evidence="3" id="KW-1185">Reference proteome</keyword>
<gene>
    <name evidence="2" type="ORF">PG996_016089</name>
</gene>